<dbReference type="Proteomes" id="UP000828390">
    <property type="component" value="Unassembled WGS sequence"/>
</dbReference>
<feature type="transmembrane region" description="Helical" evidence="1">
    <location>
        <begin position="20"/>
        <end position="42"/>
    </location>
</feature>
<evidence type="ECO:0000313" key="3">
    <source>
        <dbReference type="Proteomes" id="UP000828390"/>
    </source>
</evidence>
<keyword evidence="3" id="KW-1185">Reference proteome</keyword>
<evidence type="ECO:0000313" key="2">
    <source>
        <dbReference type="EMBL" id="KAH3837351.1"/>
    </source>
</evidence>
<reference evidence="2" key="2">
    <citation type="submission" date="2020-11" db="EMBL/GenBank/DDBJ databases">
        <authorList>
            <person name="McCartney M.A."/>
            <person name="Auch B."/>
            <person name="Kono T."/>
            <person name="Mallez S."/>
            <person name="Becker A."/>
            <person name="Gohl D.M."/>
            <person name="Silverstein K.A.T."/>
            <person name="Koren S."/>
            <person name="Bechman K.B."/>
            <person name="Herman A."/>
            <person name="Abrahante J.E."/>
            <person name="Garbe J."/>
        </authorList>
    </citation>
    <scope>NUCLEOTIDE SEQUENCE</scope>
    <source>
        <strain evidence="2">Duluth1</strain>
        <tissue evidence="2">Whole animal</tissue>
    </source>
</reference>
<sequence>MLVPIPTWTAATRTLGTPNLAFLIEPPVLGAIFIGTFGRILAIQSLASIGTEHLNQLSDAGIIVLATTRVRQSLHRT</sequence>
<proteinExistence type="predicted"/>
<dbReference type="EMBL" id="JAIWYP010000004">
    <property type="protein sequence ID" value="KAH3837351.1"/>
    <property type="molecule type" value="Genomic_DNA"/>
</dbReference>
<keyword evidence="1" id="KW-1133">Transmembrane helix</keyword>
<gene>
    <name evidence="2" type="ORF">DPMN_110737</name>
</gene>
<reference evidence="2" key="1">
    <citation type="journal article" date="2019" name="bioRxiv">
        <title>The Genome of the Zebra Mussel, Dreissena polymorpha: A Resource for Invasive Species Research.</title>
        <authorList>
            <person name="McCartney M.A."/>
            <person name="Auch B."/>
            <person name="Kono T."/>
            <person name="Mallez S."/>
            <person name="Zhang Y."/>
            <person name="Obille A."/>
            <person name="Becker A."/>
            <person name="Abrahante J.E."/>
            <person name="Garbe J."/>
            <person name="Badalamenti J.P."/>
            <person name="Herman A."/>
            <person name="Mangelson H."/>
            <person name="Liachko I."/>
            <person name="Sullivan S."/>
            <person name="Sone E.D."/>
            <person name="Koren S."/>
            <person name="Silverstein K.A.T."/>
            <person name="Beckman K.B."/>
            <person name="Gohl D.M."/>
        </authorList>
    </citation>
    <scope>NUCLEOTIDE SEQUENCE</scope>
    <source>
        <strain evidence="2">Duluth1</strain>
        <tissue evidence="2">Whole animal</tissue>
    </source>
</reference>
<dbReference type="AlphaFoldDB" id="A0A9D4KCZ2"/>
<name>A0A9D4KCZ2_DREPO</name>
<comment type="caution">
    <text evidence="2">The sequence shown here is derived from an EMBL/GenBank/DDBJ whole genome shotgun (WGS) entry which is preliminary data.</text>
</comment>
<protein>
    <submittedName>
        <fullName evidence="2">Uncharacterized protein</fullName>
    </submittedName>
</protein>
<keyword evidence="1" id="KW-0812">Transmembrane</keyword>
<evidence type="ECO:0000256" key="1">
    <source>
        <dbReference type="SAM" id="Phobius"/>
    </source>
</evidence>
<accession>A0A9D4KCZ2</accession>
<keyword evidence="1" id="KW-0472">Membrane</keyword>
<organism evidence="2 3">
    <name type="scientific">Dreissena polymorpha</name>
    <name type="common">Zebra mussel</name>
    <name type="synonym">Mytilus polymorpha</name>
    <dbReference type="NCBI Taxonomy" id="45954"/>
    <lineage>
        <taxon>Eukaryota</taxon>
        <taxon>Metazoa</taxon>
        <taxon>Spiralia</taxon>
        <taxon>Lophotrochozoa</taxon>
        <taxon>Mollusca</taxon>
        <taxon>Bivalvia</taxon>
        <taxon>Autobranchia</taxon>
        <taxon>Heteroconchia</taxon>
        <taxon>Euheterodonta</taxon>
        <taxon>Imparidentia</taxon>
        <taxon>Neoheterodontei</taxon>
        <taxon>Myida</taxon>
        <taxon>Dreissenoidea</taxon>
        <taxon>Dreissenidae</taxon>
        <taxon>Dreissena</taxon>
    </lineage>
</organism>